<accession>A0A9W7C2T5</accession>
<sequence>MLESLAYESNDDCETLKTSRKRGGEDEEDEDGEESIEGEVVVDLTAYKTVSAAPAVTDQFMHTPDFRRHFVKLVHVQT</sequence>
<reference evidence="3" key="1">
    <citation type="journal article" date="2023" name="Commun. Biol.">
        <title>Genome analysis of Parmales, the sister group of diatoms, reveals the evolutionary specialization of diatoms from phago-mixotrophs to photoautotrophs.</title>
        <authorList>
            <person name="Ban H."/>
            <person name="Sato S."/>
            <person name="Yoshikawa S."/>
            <person name="Yamada K."/>
            <person name="Nakamura Y."/>
            <person name="Ichinomiya M."/>
            <person name="Sato N."/>
            <person name="Blanc-Mathieu R."/>
            <person name="Endo H."/>
            <person name="Kuwata A."/>
            <person name="Ogata H."/>
        </authorList>
    </citation>
    <scope>NUCLEOTIDE SEQUENCE [LARGE SCALE GENOMIC DNA]</scope>
    <source>
        <strain evidence="3">NIES 3700</strain>
    </source>
</reference>
<organism evidence="2 3">
    <name type="scientific">Triparma laevis f. longispina</name>
    <dbReference type="NCBI Taxonomy" id="1714387"/>
    <lineage>
        <taxon>Eukaryota</taxon>
        <taxon>Sar</taxon>
        <taxon>Stramenopiles</taxon>
        <taxon>Ochrophyta</taxon>
        <taxon>Bolidophyceae</taxon>
        <taxon>Parmales</taxon>
        <taxon>Triparmaceae</taxon>
        <taxon>Triparma</taxon>
    </lineage>
</organism>
<proteinExistence type="predicted"/>
<evidence type="ECO:0000313" key="3">
    <source>
        <dbReference type="Proteomes" id="UP001165122"/>
    </source>
</evidence>
<gene>
    <name evidence="2" type="ORF">TrLO_g9504</name>
</gene>
<name>A0A9W7C2T5_9STRA</name>
<feature type="compositionally biased region" description="Acidic residues" evidence="1">
    <location>
        <begin position="25"/>
        <end position="37"/>
    </location>
</feature>
<evidence type="ECO:0000313" key="2">
    <source>
        <dbReference type="EMBL" id="GMI01203.1"/>
    </source>
</evidence>
<evidence type="ECO:0000256" key="1">
    <source>
        <dbReference type="SAM" id="MobiDB-lite"/>
    </source>
</evidence>
<protein>
    <submittedName>
        <fullName evidence="2">Uncharacterized protein</fullName>
    </submittedName>
</protein>
<feature type="region of interest" description="Disordered" evidence="1">
    <location>
        <begin position="1"/>
        <end position="37"/>
    </location>
</feature>
<dbReference type="EMBL" id="BRXW01000032">
    <property type="protein sequence ID" value="GMI01203.1"/>
    <property type="molecule type" value="Genomic_DNA"/>
</dbReference>
<dbReference type="Proteomes" id="UP001165122">
    <property type="component" value="Unassembled WGS sequence"/>
</dbReference>
<dbReference type="AlphaFoldDB" id="A0A9W7C2T5"/>
<keyword evidence="3" id="KW-1185">Reference proteome</keyword>
<comment type="caution">
    <text evidence="2">The sequence shown here is derived from an EMBL/GenBank/DDBJ whole genome shotgun (WGS) entry which is preliminary data.</text>
</comment>